<dbReference type="SUPFAM" id="SSF47413">
    <property type="entry name" value="lambda repressor-like DNA-binding domains"/>
    <property type="match status" value="1"/>
</dbReference>
<sequence>MTTTINYDQRLNPLDIRQGLAISQERMSTLLKVSTKTVTRWEKGERRPSDQDTLSRLAKLKEIKELGLMIYTPEGLKEFLNTPLPVFNGRCALELLQLGEYETIISALAADFEGTGF</sequence>
<organism evidence="2 3">
    <name type="scientific">Gloeocapsopsis crepidinum LEGE 06123</name>
    <dbReference type="NCBI Taxonomy" id="588587"/>
    <lineage>
        <taxon>Bacteria</taxon>
        <taxon>Bacillati</taxon>
        <taxon>Cyanobacteriota</taxon>
        <taxon>Cyanophyceae</taxon>
        <taxon>Oscillatoriophycideae</taxon>
        <taxon>Chroococcales</taxon>
        <taxon>Chroococcaceae</taxon>
        <taxon>Gloeocapsopsis</taxon>
    </lineage>
</organism>
<dbReference type="InterPro" id="IPR010982">
    <property type="entry name" value="Lambda_DNA-bd_dom_sf"/>
</dbReference>
<dbReference type="CDD" id="cd00093">
    <property type="entry name" value="HTH_XRE"/>
    <property type="match status" value="1"/>
</dbReference>
<evidence type="ECO:0000313" key="3">
    <source>
        <dbReference type="Proteomes" id="UP000651156"/>
    </source>
</evidence>
<keyword evidence="3" id="KW-1185">Reference proteome</keyword>
<dbReference type="Gene3D" id="1.10.260.40">
    <property type="entry name" value="lambda repressor-like DNA-binding domains"/>
    <property type="match status" value="1"/>
</dbReference>
<gene>
    <name evidence="2" type="ORF">IQ230_09960</name>
</gene>
<accession>A0ABR9UQZ2</accession>
<dbReference type="Pfam" id="PF01381">
    <property type="entry name" value="HTH_3"/>
    <property type="match status" value="1"/>
</dbReference>
<protein>
    <submittedName>
        <fullName evidence="2">Helix-turn-helix domain-containing protein</fullName>
    </submittedName>
</protein>
<name>A0ABR9UQZ2_9CHRO</name>
<evidence type="ECO:0000259" key="1">
    <source>
        <dbReference type="PROSITE" id="PS50943"/>
    </source>
</evidence>
<comment type="caution">
    <text evidence="2">The sequence shown here is derived from an EMBL/GenBank/DDBJ whole genome shotgun (WGS) entry which is preliminary data.</text>
</comment>
<feature type="domain" description="HTH cro/C1-type" evidence="1">
    <location>
        <begin position="16"/>
        <end position="66"/>
    </location>
</feature>
<proteinExistence type="predicted"/>
<dbReference type="InterPro" id="IPR001387">
    <property type="entry name" value="Cro/C1-type_HTH"/>
</dbReference>
<dbReference type="RefSeq" id="WP_193931846.1">
    <property type="nucleotide sequence ID" value="NZ_CAWPMZ010000040.1"/>
</dbReference>
<dbReference type="EMBL" id="JADEWN010000019">
    <property type="protein sequence ID" value="MBE9190674.1"/>
    <property type="molecule type" value="Genomic_DNA"/>
</dbReference>
<dbReference type="Proteomes" id="UP000651156">
    <property type="component" value="Unassembled WGS sequence"/>
</dbReference>
<dbReference type="PROSITE" id="PS50943">
    <property type="entry name" value="HTH_CROC1"/>
    <property type="match status" value="1"/>
</dbReference>
<evidence type="ECO:0000313" key="2">
    <source>
        <dbReference type="EMBL" id="MBE9190674.1"/>
    </source>
</evidence>
<reference evidence="2 3" key="1">
    <citation type="submission" date="2020-10" db="EMBL/GenBank/DDBJ databases">
        <authorList>
            <person name="Castelo-Branco R."/>
            <person name="Eusebio N."/>
            <person name="Adriana R."/>
            <person name="Vieira A."/>
            <person name="Brugerolle De Fraissinette N."/>
            <person name="Rezende De Castro R."/>
            <person name="Schneider M.P."/>
            <person name="Vasconcelos V."/>
            <person name="Leao P.N."/>
        </authorList>
    </citation>
    <scope>NUCLEOTIDE SEQUENCE [LARGE SCALE GENOMIC DNA]</scope>
    <source>
        <strain evidence="2 3">LEGE 06123</strain>
    </source>
</reference>